<evidence type="ECO:0000256" key="7">
    <source>
        <dbReference type="ARBA" id="ARBA00022989"/>
    </source>
</evidence>
<evidence type="ECO:0000256" key="3">
    <source>
        <dbReference type="ARBA" id="ARBA00010441"/>
    </source>
</evidence>
<evidence type="ECO:0000256" key="2">
    <source>
        <dbReference type="ARBA" id="ARBA00004141"/>
    </source>
</evidence>
<evidence type="ECO:0000256" key="1">
    <source>
        <dbReference type="ARBA" id="ARBA00001936"/>
    </source>
</evidence>
<accession>D8UDS7</accession>
<dbReference type="Proteomes" id="UP000001058">
    <property type="component" value="Unassembled WGS sequence"/>
</dbReference>
<dbReference type="STRING" id="3068.D8UDS7"/>
<comment type="similarity">
    <text evidence="3 12">Belongs to the CDP-alcohol phosphatidyltransferase class-I family.</text>
</comment>
<dbReference type="EMBL" id="GL378386">
    <property type="protein sequence ID" value="EFJ42147.1"/>
    <property type="molecule type" value="Genomic_DNA"/>
</dbReference>
<sequence>MTIYKFRQKRTPATHRHVLSWKPRTLLATHTFHRTQRTQRQGNSGTLRGPYGSGSGGCSACRCELKQQSTAAVAEAIVAPDVATAAVSAIRKRGVGIWKEEIKIPTGCSKSFVTMAKANDPPDSDIPIVPLIGVQKPAESLISPIDRRSDFYRHAALVVPHPPVPQPLMTLPNILTFFRLLLVPVLLVAWELQHTYTPTICAVMFIAASVTDYFDGYLARKLKIATVFGAFLDPVADKIMVATALVLLAVSPPAPWSPQFMTAPVVLIICREITMSALREWAAAAGGGASKAVKVNTLGKWKTALQMVSMSVLLVVRQPLGDLMPDRAESRLFLNLSVSAYVGLWVGTVLGIWSLAIYLANVWVHFIYPEAKKHQ</sequence>
<keyword evidence="11" id="KW-1208">Phospholipid metabolism</keyword>
<dbReference type="InterPro" id="IPR048254">
    <property type="entry name" value="CDP_ALCOHOL_P_TRANSF_CS"/>
</dbReference>
<keyword evidence="7 13" id="KW-1133">Transmembrane helix</keyword>
<dbReference type="Pfam" id="PF01066">
    <property type="entry name" value="CDP-OH_P_transf"/>
    <property type="match status" value="1"/>
</dbReference>
<evidence type="ECO:0000313" key="15">
    <source>
        <dbReference type="Proteomes" id="UP000001058"/>
    </source>
</evidence>
<dbReference type="PROSITE" id="PS00379">
    <property type="entry name" value="CDP_ALCOHOL_P_TRANSF"/>
    <property type="match status" value="1"/>
</dbReference>
<keyword evidence="10" id="KW-0594">Phospholipid biosynthesis</keyword>
<dbReference type="InterPro" id="IPR000462">
    <property type="entry name" value="CDP-OH_P_trans"/>
</dbReference>
<dbReference type="KEGG" id="vcn:VOLCADRAFT_97843"/>
<dbReference type="GO" id="GO:0030145">
    <property type="term" value="F:manganese ion binding"/>
    <property type="evidence" value="ECO:0007669"/>
    <property type="project" value="UniProtKB-ARBA"/>
</dbReference>
<dbReference type="PANTHER" id="PTHR14269">
    <property type="entry name" value="CDP-DIACYLGLYCEROL--GLYCEROL-3-PHOSPHATE 3-PHOSPHATIDYLTRANSFERASE-RELATED"/>
    <property type="match status" value="1"/>
</dbReference>
<evidence type="ECO:0000256" key="13">
    <source>
        <dbReference type="SAM" id="Phobius"/>
    </source>
</evidence>
<keyword evidence="15" id="KW-1185">Reference proteome</keyword>
<keyword evidence="6 13" id="KW-0812">Transmembrane</keyword>
<comment type="cofactor">
    <cofactor evidence="1">
        <name>Mn(2+)</name>
        <dbReference type="ChEBI" id="CHEBI:29035"/>
    </cofactor>
</comment>
<evidence type="ECO:0000256" key="8">
    <source>
        <dbReference type="ARBA" id="ARBA00023098"/>
    </source>
</evidence>
<dbReference type="AlphaFoldDB" id="D8UDS7"/>
<protein>
    <recommendedName>
        <fullName evidence="16">CDP-diacylglycerol--glycerol-3-phosphate 3-phosphatidyltransferase</fullName>
    </recommendedName>
</protein>
<evidence type="ECO:0000256" key="6">
    <source>
        <dbReference type="ARBA" id="ARBA00022692"/>
    </source>
</evidence>
<dbReference type="GO" id="GO:0008444">
    <property type="term" value="F:CDP-diacylglycerol-glycerol-3-phosphate 3-phosphatidyltransferase activity"/>
    <property type="evidence" value="ECO:0007669"/>
    <property type="project" value="InterPro"/>
</dbReference>
<dbReference type="GO" id="GO:0005737">
    <property type="term" value="C:cytoplasm"/>
    <property type="evidence" value="ECO:0007669"/>
    <property type="project" value="UniProtKB-ARBA"/>
</dbReference>
<evidence type="ECO:0000256" key="11">
    <source>
        <dbReference type="ARBA" id="ARBA00023264"/>
    </source>
</evidence>
<dbReference type="GeneID" id="9622563"/>
<dbReference type="InParanoid" id="D8UDS7"/>
<evidence type="ECO:0000256" key="9">
    <source>
        <dbReference type="ARBA" id="ARBA00023136"/>
    </source>
</evidence>
<dbReference type="GO" id="GO:0006655">
    <property type="term" value="P:phosphatidylglycerol biosynthetic process"/>
    <property type="evidence" value="ECO:0007669"/>
    <property type="project" value="UniProtKB-ARBA"/>
</dbReference>
<dbReference type="InterPro" id="IPR043130">
    <property type="entry name" value="CDP-OH_PTrfase_TM_dom"/>
</dbReference>
<dbReference type="eggNOG" id="KOG1617">
    <property type="taxonomic scope" value="Eukaryota"/>
</dbReference>
<evidence type="ECO:0000256" key="5">
    <source>
        <dbReference type="ARBA" id="ARBA00022679"/>
    </source>
</evidence>
<dbReference type="NCBIfam" id="TIGR00560">
    <property type="entry name" value="pgsA"/>
    <property type="match status" value="1"/>
</dbReference>
<organism evidence="15">
    <name type="scientific">Volvox carteri f. nagariensis</name>
    <dbReference type="NCBI Taxonomy" id="3068"/>
    <lineage>
        <taxon>Eukaryota</taxon>
        <taxon>Viridiplantae</taxon>
        <taxon>Chlorophyta</taxon>
        <taxon>core chlorophytes</taxon>
        <taxon>Chlorophyceae</taxon>
        <taxon>CS clade</taxon>
        <taxon>Chlamydomonadales</taxon>
        <taxon>Volvocaceae</taxon>
        <taxon>Volvox</taxon>
    </lineage>
</organism>
<keyword evidence="4" id="KW-0444">Lipid biosynthesis</keyword>
<evidence type="ECO:0000256" key="4">
    <source>
        <dbReference type="ARBA" id="ARBA00022516"/>
    </source>
</evidence>
<dbReference type="OrthoDB" id="10020554at2759"/>
<name>D8UDS7_VOLCA</name>
<dbReference type="RefSeq" id="XP_002956844.1">
    <property type="nucleotide sequence ID" value="XM_002956798.1"/>
</dbReference>
<dbReference type="InterPro" id="IPR004570">
    <property type="entry name" value="Phosphatidylglycerol_P_synth"/>
</dbReference>
<dbReference type="GO" id="GO:0016020">
    <property type="term" value="C:membrane"/>
    <property type="evidence" value="ECO:0007669"/>
    <property type="project" value="UniProtKB-SubCell"/>
</dbReference>
<evidence type="ECO:0000313" key="14">
    <source>
        <dbReference type="EMBL" id="EFJ42147.1"/>
    </source>
</evidence>
<proteinExistence type="inferred from homology"/>
<dbReference type="InterPro" id="IPR050324">
    <property type="entry name" value="CDP-alcohol_PTase-I"/>
</dbReference>
<evidence type="ECO:0000256" key="12">
    <source>
        <dbReference type="RuleBase" id="RU003750"/>
    </source>
</evidence>
<reference evidence="14 15" key="1">
    <citation type="journal article" date="2010" name="Science">
        <title>Genomic analysis of organismal complexity in the multicellular green alga Volvox carteri.</title>
        <authorList>
            <person name="Prochnik S.E."/>
            <person name="Umen J."/>
            <person name="Nedelcu A.M."/>
            <person name="Hallmann A."/>
            <person name="Miller S.M."/>
            <person name="Nishii I."/>
            <person name="Ferris P."/>
            <person name="Kuo A."/>
            <person name="Mitros T."/>
            <person name="Fritz-Laylin L.K."/>
            <person name="Hellsten U."/>
            <person name="Chapman J."/>
            <person name="Simakov O."/>
            <person name="Rensing S.A."/>
            <person name="Terry A."/>
            <person name="Pangilinan J."/>
            <person name="Kapitonov V."/>
            <person name="Jurka J."/>
            <person name="Salamov A."/>
            <person name="Shapiro H."/>
            <person name="Schmutz J."/>
            <person name="Grimwood J."/>
            <person name="Lindquist E."/>
            <person name="Lucas S."/>
            <person name="Grigoriev I.V."/>
            <person name="Schmitt R."/>
            <person name="Kirk D."/>
            <person name="Rokhsar D.S."/>
        </authorList>
    </citation>
    <scope>NUCLEOTIDE SEQUENCE [LARGE SCALE GENOMIC DNA]</scope>
    <source>
        <strain evidence="15">f. Nagariensis / Eve</strain>
    </source>
</reference>
<feature type="transmembrane region" description="Helical" evidence="13">
    <location>
        <begin position="340"/>
        <end position="368"/>
    </location>
</feature>
<evidence type="ECO:0000256" key="10">
    <source>
        <dbReference type="ARBA" id="ARBA00023209"/>
    </source>
</evidence>
<gene>
    <name evidence="14" type="ORF">VOLCADRAFT_97843</name>
</gene>
<keyword evidence="5 12" id="KW-0808">Transferase</keyword>
<keyword evidence="8" id="KW-0443">Lipid metabolism</keyword>
<dbReference type="GO" id="GO:0045995">
    <property type="term" value="P:regulation of embryonic development"/>
    <property type="evidence" value="ECO:0007669"/>
    <property type="project" value="UniProtKB-ARBA"/>
</dbReference>
<keyword evidence="9 13" id="KW-0472">Membrane</keyword>
<evidence type="ECO:0008006" key="16">
    <source>
        <dbReference type="Google" id="ProtNLM"/>
    </source>
</evidence>
<dbReference type="FunFam" id="1.20.120.1760:FF:000008">
    <property type="entry name" value="CDP-diacylglycerol--glycerol-3-phosphate 3-phosphatidyltransferase 2"/>
    <property type="match status" value="1"/>
</dbReference>
<dbReference type="PANTHER" id="PTHR14269:SF62">
    <property type="entry name" value="CDP-DIACYLGLYCEROL--GLYCEROL-3-PHOSPHATE 3-PHOSPHATIDYLTRANSFERASE 1, CHLOROPLASTIC"/>
    <property type="match status" value="1"/>
</dbReference>
<dbReference type="Gene3D" id="1.20.120.1760">
    <property type="match status" value="1"/>
</dbReference>
<comment type="subcellular location">
    <subcellularLocation>
        <location evidence="2">Membrane</location>
        <topology evidence="2">Multi-pass membrane protein</topology>
    </subcellularLocation>
</comment>